<accession>A0A0M7EEE8</accession>
<proteinExistence type="predicted"/>
<evidence type="ECO:0000313" key="1">
    <source>
        <dbReference type="EMBL" id="CUI66094.1"/>
    </source>
</evidence>
<gene>
    <name evidence="1" type="ORF">ERS370011_01659</name>
</gene>
<sequence>MPTRLADYLAGAALALFIALLALASPTPAQAATAIVQAR</sequence>
<dbReference type="Proteomes" id="UP000053096">
    <property type="component" value="Unassembled WGS sequence"/>
</dbReference>
<reference evidence="1 2" key="1">
    <citation type="submission" date="2015-09" db="EMBL/GenBank/DDBJ databases">
        <authorList>
            <person name="Jackson K.R."/>
            <person name="Lunt B.L."/>
            <person name="Fisher J.N.B."/>
            <person name="Gardner A.V."/>
            <person name="Bailey M.E."/>
            <person name="Deus L.M."/>
            <person name="Earl A.S."/>
            <person name="Gibby P.D."/>
            <person name="Hartmann K.A."/>
            <person name="Liu J.E."/>
            <person name="Manci A.M."/>
            <person name="Nielsen D.A."/>
            <person name="Solomon M.B."/>
            <person name="Breakwell D.P."/>
            <person name="Burnett S.H."/>
            <person name="Grose J.H."/>
        </authorList>
    </citation>
    <scope>NUCLEOTIDE SEQUENCE [LARGE SCALE GENOMIC DNA]</scope>
    <source>
        <strain evidence="1 2">2789STDY5608636</strain>
    </source>
</reference>
<dbReference type="AlphaFoldDB" id="A0A0M7EEE8"/>
<dbReference type="EMBL" id="CYTV01000003">
    <property type="protein sequence ID" value="CUI66094.1"/>
    <property type="molecule type" value="Genomic_DNA"/>
</dbReference>
<name>A0A0M7EEE8_9BORD</name>
<organism evidence="1 2">
    <name type="scientific">Bordetella pseudohinzii</name>
    <dbReference type="NCBI Taxonomy" id="1331258"/>
    <lineage>
        <taxon>Bacteria</taxon>
        <taxon>Pseudomonadati</taxon>
        <taxon>Pseudomonadota</taxon>
        <taxon>Betaproteobacteria</taxon>
        <taxon>Burkholderiales</taxon>
        <taxon>Alcaligenaceae</taxon>
        <taxon>Bordetella</taxon>
    </lineage>
</organism>
<protein>
    <submittedName>
        <fullName evidence="1">Uncharacterized protein</fullName>
    </submittedName>
</protein>
<evidence type="ECO:0000313" key="2">
    <source>
        <dbReference type="Proteomes" id="UP000053096"/>
    </source>
</evidence>